<dbReference type="SUPFAM" id="SSF74650">
    <property type="entry name" value="Galactose mutarotase-like"/>
    <property type="match status" value="1"/>
</dbReference>
<dbReference type="EMBL" id="SPVF01000248">
    <property type="protein sequence ID" value="TFW13708.1"/>
    <property type="molecule type" value="Genomic_DNA"/>
</dbReference>
<reference evidence="6 7" key="1">
    <citation type="submission" date="2019-03" db="EMBL/GenBank/DDBJ databases">
        <title>Draft Genome Sequence of Massilia arenosa sp. nov., a Novel Massilia Species Isolated from a Sandy-loam Maize Soil.</title>
        <authorList>
            <person name="Raths R."/>
            <person name="Peta V."/>
            <person name="Bucking H."/>
        </authorList>
    </citation>
    <scope>NUCLEOTIDE SEQUENCE [LARGE SCALE GENOMIC DNA]</scope>
    <source>
        <strain evidence="6 7">MC02</strain>
    </source>
</reference>
<feature type="non-terminal residue" evidence="6">
    <location>
        <position position="1"/>
    </location>
</feature>
<gene>
    <name evidence="6" type="ORF">E4L96_19555</name>
</gene>
<dbReference type="Proteomes" id="UP000298438">
    <property type="component" value="Unassembled WGS sequence"/>
</dbReference>
<evidence type="ECO:0000313" key="6">
    <source>
        <dbReference type="EMBL" id="TFW13708.1"/>
    </source>
</evidence>
<dbReference type="PANTHER" id="PTHR37469:SF2">
    <property type="entry name" value="CELLOBIONIC ACID PHOSPHORYLASE"/>
    <property type="match status" value="1"/>
</dbReference>
<keyword evidence="1" id="KW-0328">Glycosyltransferase</keyword>
<dbReference type="PANTHER" id="PTHR37469">
    <property type="entry name" value="CELLOBIONIC ACID PHOSPHORYLASE-RELATED"/>
    <property type="match status" value="1"/>
</dbReference>
<feature type="domain" description="Glycoside hydrolase family 65 C-terminal" evidence="3">
    <location>
        <begin position="976"/>
        <end position="1011"/>
    </location>
</feature>
<dbReference type="InterPro" id="IPR012341">
    <property type="entry name" value="6hp_glycosidase-like_sf"/>
</dbReference>
<sequence length="1048" mass="116207">LAIRVRIVLEPDETAVLDFVTGVAPDRAAAQDLARRYQDRQAADRVFDLAWTHGQVVLRQLNASTADARRYAGLAAAVVFNVPRLRADPATIARNQRGQSGLWAYSISGDLPIVLLRLRDPAHMELARQMVQAHEYWRLKGLAVDLVIWCHDREGYRQGLRDQLMGLVTSAGEAQALDRPGGIFVRLQDQVPPEDQVLIAAVARVVLDGDRGALDDQLRRAVPRPLRVPVLAADARAALVHEPVQLELPELMLANGTGGFSADGREYVIRTRAGAPTPAPWCNVLANPWFGSVVSESGQACTWAENAHEFRLTPWDNDPVSDTSGEAFYVRDEHTGHFWSPAPLPAAGQGDYLTRHGLGYSVFEHVEDGLHTELTVFVAADAGIKYSILKVRNDSSMKRRVALTGYVEWVLGEHRDRSAPHVVTEIDPASGALFARNGYNTEFAGRMAFFHADARSFTVTADREEFLGRQRSLRSPAAMLRARLSSRTGAGYDPCAAIMVPLELPPGETQEVVFALGVSGRRTEELAQMIATRTGAVAAYQALAKVKERWEGLLGGVQVETPDPELNVLANGWLPYQVIASRLWGRSGYYQSGGAFGFRDQLQDAVALVHADPQLLREQILLAASRQFPEGDVQHWWHPPSGRGVRTMCSDDYLWLPFAVHAYVSATGDRAVLDEAAGFIEGRPLKEHEESYYDLPQPAQQHASLYEHCVRALRHGLRFGEHGLPLMGSGDWNDGMDRVGAEGKGESVWLGWFLCDVLRKFEGVARLQGDQEFAATCREQAQELALNLERHAWDGEWYRRAYFDDGTPLGTAAADECRIDSISQSWAVLSAAGDPQRARKAMRQVDQLLVRRELELVQLLDPPFDAGRTDPGYIRGYVPGVRENGGQYTHAAVWAAMAFARLGDGPRAWELCRMINPVNHARDAEGVERYRVEPYVMAADVYSARGHEGRGGWTWYTGSAGWMYRLLVESLLGLHVEADRLTLAPLLPPEWPGFRLRLRWRSATYAISVERGAEWSLALDGQPQARDGIVLADDHREHEIRVTLGDAS</sequence>
<keyword evidence="2" id="KW-0808">Transferase</keyword>
<dbReference type="Gene3D" id="1.50.10.10">
    <property type="match status" value="1"/>
</dbReference>
<dbReference type="Pfam" id="PF03633">
    <property type="entry name" value="Glyco_hydro_65C"/>
    <property type="match status" value="1"/>
</dbReference>
<evidence type="ECO:0000256" key="2">
    <source>
        <dbReference type="ARBA" id="ARBA00022679"/>
    </source>
</evidence>
<dbReference type="InterPro" id="IPR011013">
    <property type="entry name" value="Gal_mutarotase_sf_dom"/>
</dbReference>
<evidence type="ECO:0000259" key="4">
    <source>
        <dbReference type="Pfam" id="PF06165"/>
    </source>
</evidence>
<dbReference type="InterPro" id="IPR005194">
    <property type="entry name" value="Glyco_hydro_65_C"/>
</dbReference>
<dbReference type="Pfam" id="PF06165">
    <property type="entry name" value="GH94_b-supersand"/>
    <property type="match status" value="1"/>
</dbReference>
<dbReference type="GO" id="GO:0030246">
    <property type="term" value="F:carbohydrate binding"/>
    <property type="evidence" value="ECO:0007669"/>
    <property type="project" value="InterPro"/>
</dbReference>
<dbReference type="InterPro" id="IPR052047">
    <property type="entry name" value="GH94_Enzymes"/>
</dbReference>
<dbReference type="Pfam" id="PF17167">
    <property type="entry name" value="Glyco_hydro_94"/>
    <property type="match status" value="1"/>
</dbReference>
<comment type="caution">
    <text evidence="6">The sequence shown here is derived from an EMBL/GenBank/DDBJ whole genome shotgun (WGS) entry which is preliminary data.</text>
</comment>
<dbReference type="GO" id="GO:0016757">
    <property type="term" value="F:glycosyltransferase activity"/>
    <property type="evidence" value="ECO:0007669"/>
    <property type="project" value="UniProtKB-KW"/>
</dbReference>
<dbReference type="InterPro" id="IPR037018">
    <property type="entry name" value="GH65_N"/>
</dbReference>
<evidence type="ECO:0000259" key="5">
    <source>
        <dbReference type="Pfam" id="PF17167"/>
    </source>
</evidence>
<feature type="domain" description="Glycosyl hydrolase 94 supersandwich" evidence="4">
    <location>
        <begin position="265"/>
        <end position="530"/>
    </location>
</feature>
<dbReference type="InterPro" id="IPR010383">
    <property type="entry name" value="Glyco_hydrolase_94_b-supersand"/>
</dbReference>
<dbReference type="InterPro" id="IPR033432">
    <property type="entry name" value="GH94_catalytic"/>
</dbReference>
<dbReference type="InterPro" id="IPR037824">
    <property type="entry name" value="GH94N_2_NdvB"/>
</dbReference>
<accession>A0A4Y9S2G3</accession>
<dbReference type="SMART" id="SM01068">
    <property type="entry name" value="CBM_X"/>
    <property type="match status" value="1"/>
</dbReference>
<dbReference type="SUPFAM" id="SSF48208">
    <property type="entry name" value="Six-hairpin glycosidases"/>
    <property type="match status" value="1"/>
</dbReference>
<protein>
    <submittedName>
        <fullName evidence="6">Cyclic beta 1-2 glucan synthetase</fullName>
    </submittedName>
</protein>
<evidence type="ECO:0000259" key="3">
    <source>
        <dbReference type="Pfam" id="PF03633"/>
    </source>
</evidence>
<evidence type="ECO:0000256" key="1">
    <source>
        <dbReference type="ARBA" id="ARBA00022676"/>
    </source>
</evidence>
<dbReference type="AlphaFoldDB" id="A0A4Y9S2G3"/>
<keyword evidence="7" id="KW-1185">Reference proteome</keyword>
<name>A0A4Y9S2G3_9BURK</name>
<dbReference type="InterPro" id="IPR008928">
    <property type="entry name" value="6-hairpin_glycosidase_sf"/>
</dbReference>
<evidence type="ECO:0000313" key="7">
    <source>
        <dbReference type="Proteomes" id="UP000298438"/>
    </source>
</evidence>
<dbReference type="Gene3D" id="2.70.98.40">
    <property type="entry name" value="Glycoside hydrolase, family 65, N-terminal domain"/>
    <property type="match status" value="2"/>
</dbReference>
<dbReference type="GO" id="GO:0005975">
    <property type="term" value="P:carbohydrate metabolic process"/>
    <property type="evidence" value="ECO:0007669"/>
    <property type="project" value="InterPro"/>
</dbReference>
<dbReference type="RefSeq" id="WP_370660757.1">
    <property type="nucleotide sequence ID" value="NZ_SPVF01000248.1"/>
</dbReference>
<proteinExistence type="predicted"/>
<dbReference type="Gene3D" id="2.60.420.10">
    <property type="entry name" value="Maltose phosphorylase, domain 3"/>
    <property type="match status" value="1"/>
</dbReference>
<organism evidence="6 7">
    <name type="scientific">Zemynaea arenosa</name>
    <dbReference type="NCBI Taxonomy" id="2561931"/>
    <lineage>
        <taxon>Bacteria</taxon>
        <taxon>Pseudomonadati</taxon>
        <taxon>Pseudomonadota</taxon>
        <taxon>Betaproteobacteria</taxon>
        <taxon>Burkholderiales</taxon>
        <taxon>Oxalobacteraceae</taxon>
        <taxon>Telluria group</taxon>
        <taxon>Zemynaea</taxon>
    </lineage>
</organism>
<dbReference type="CDD" id="cd11756">
    <property type="entry name" value="GH94N_ChvB_NdvB_1_like"/>
    <property type="match status" value="1"/>
</dbReference>
<feature type="domain" description="Glycosyl hydrolase 94 catalytic" evidence="5">
    <location>
        <begin position="550"/>
        <end position="973"/>
    </location>
</feature>